<dbReference type="EMBL" id="JMIR01000010">
    <property type="protein sequence ID" value="KEO83633.1"/>
    <property type="molecule type" value="Genomic_DNA"/>
</dbReference>
<gene>
    <name evidence="1" type="ORF">EL26_09490</name>
</gene>
<reference evidence="1 2" key="1">
    <citation type="journal article" date="2013" name="Int. J. Syst. Evol. Microbiol.">
        <title>Tumebacillus flagellatus sp. nov., an alpha-amylase/pullulanase-producing bacterium isolated from cassava wastewater.</title>
        <authorList>
            <person name="Wang Q."/>
            <person name="Xie N."/>
            <person name="Qin Y."/>
            <person name="Shen N."/>
            <person name="Zhu J."/>
            <person name="Mi H."/>
            <person name="Huang R."/>
        </authorList>
    </citation>
    <scope>NUCLEOTIDE SEQUENCE [LARGE SCALE GENOMIC DNA]</scope>
    <source>
        <strain evidence="1 2">GST4</strain>
    </source>
</reference>
<evidence type="ECO:0000313" key="1">
    <source>
        <dbReference type="EMBL" id="KEO83633.1"/>
    </source>
</evidence>
<organism evidence="1 2">
    <name type="scientific">Tumebacillus flagellatus</name>
    <dbReference type="NCBI Taxonomy" id="1157490"/>
    <lineage>
        <taxon>Bacteria</taxon>
        <taxon>Bacillati</taxon>
        <taxon>Bacillota</taxon>
        <taxon>Bacilli</taxon>
        <taxon>Bacillales</taxon>
        <taxon>Alicyclobacillaceae</taxon>
        <taxon>Tumebacillus</taxon>
    </lineage>
</organism>
<protein>
    <submittedName>
        <fullName evidence="1">Uncharacterized protein</fullName>
    </submittedName>
</protein>
<proteinExistence type="predicted"/>
<keyword evidence="2" id="KW-1185">Reference proteome</keyword>
<dbReference type="AlphaFoldDB" id="A0A074LUQ1"/>
<accession>A0A074LUQ1</accession>
<dbReference type="Proteomes" id="UP000027931">
    <property type="component" value="Unassembled WGS sequence"/>
</dbReference>
<comment type="caution">
    <text evidence="1">The sequence shown here is derived from an EMBL/GenBank/DDBJ whole genome shotgun (WGS) entry which is preliminary data.</text>
</comment>
<name>A0A074LUQ1_9BACL</name>
<dbReference type="RefSeq" id="WP_038087089.1">
    <property type="nucleotide sequence ID" value="NZ_JMIR01000010.1"/>
</dbReference>
<dbReference type="STRING" id="1157490.EL26_09490"/>
<sequence>MSDNQNQITVEVTMENGQVQFGQSLMTAMWEPTRLIPYAVDGLYSFEYKDQTYGIVDLLCRLDELNEDLRAQGPEKIIETILELINSVYIGDESLVLIGRCMDLYAVEMQGRNCIVFRTIIMGADKSVEEMIGLRDVGQTLFPVPQPE</sequence>
<evidence type="ECO:0000313" key="2">
    <source>
        <dbReference type="Proteomes" id="UP000027931"/>
    </source>
</evidence>